<feature type="compositionally biased region" description="Polar residues" evidence="2">
    <location>
        <begin position="233"/>
        <end position="245"/>
    </location>
</feature>
<dbReference type="PANTHER" id="PTHR42023">
    <property type="entry name" value="BHLH DOMAIN-CONTAINING PROTEIN"/>
    <property type="match status" value="1"/>
</dbReference>
<dbReference type="RefSeq" id="XP_045955039.1">
    <property type="nucleotide sequence ID" value="XM_046096458.1"/>
</dbReference>
<feature type="compositionally biased region" description="Low complexity" evidence="2">
    <location>
        <begin position="436"/>
        <end position="447"/>
    </location>
</feature>
<feature type="region of interest" description="Disordered" evidence="2">
    <location>
        <begin position="1"/>
        <end position="463"/>
    </location>
</feature>
<proteinExistence type="predicted"/>
<feature type="coiled-coil region" evidence="1">
    <location>
        <begin position="630"/>
        <end position="657"/>
    </location>
</feature>
<comment type="caution">
    <text evidence="3">The sequence shown here is derived from an EMBL/GenBank/DDBJ whole genome shotgun (WGS) entry which is preliminary data.</text>
</comment>
<gene>
    <name evidence="3" type="ORF">BKA67DRAFT_366990</name>
</gene>
<feature type="compositionally biased region" description="Polar residues" evidence="2">
    <location>
        <begin position="127"/>
        <end position="141"/>
    </location>
</feature>
<keyword evidence="4" id="KW-1185">Reference proteome</keyword>
<dbReference type="GeneID" id="70125350"/>
<evidence type="ECO:0000313" key="3">
    <source>
        <dbReference type="EMBL" id="KAH6648532.1"/>
    </source>
</evidence>
<reference evidence="3" key="1">
    <citation type="journal article" date="2021" name="Nat. Commun.">
        <title>Genetic determinants of endophytism in the Arabidopsis root mycobiome.</title>
        <authorList>
            <person name="Mesny F."/>
            <person name="Miyauchi S."/>
            <person name="Thiergart T."/>
            <person name="Pickel B."/>
            <person name="Atanasova L."/>
            <person name="Karlsson M."/>
            <person name="Huettel B."/>
            <person name="Barry K.W."/>
            <person name="Haridas S."/>
            <person name="Chen C."/>
            <person name="Bauer D."/>
            <person name="Andreopoulos W."/>
            <person name="Pangilinan J."/>
            <person name="LaButti K."/>
            <person name="Riley R."/>
            <person name="Lipzen A."/>
            <person name="Clum A."/>
            <person name="Drula E."/>
            <person name="Henrissat B."/>
            <person name="Kohler A."/>
            <person name="Grigoriev I.V."/>
            <person name="Martin F.M."/>
            <person name="Hacquard S."/>
        </authorList>
    </citation>
    <scope>NUCLEOTIDE SEQUENCE</scope>
    <source>
        <strain evidence="3">MPI-SDFR-AT-0073</strain>
    </source>
</reference>
<evidence type="ECO:0000256" key="2">
    <source>
        <dbReference type="SAM" id="MobiDB-lite"/>
    </source>
</evidence>
<dbReference type="EMBL" id="JAGPXC010000007">
    <property type="protein sequence ID" value="KAH6648532.1"/>
    <property type="molecule type" value="Genomic_DNA"/>
</dbReference>
<protein>
    <submittedName>
        <fullName evidence="3">Uncharacterized protein</fullName>
    </submittedName>
</protein>
<feature type="compositionally biased region" description="Polar residues" evidence="2">
    <location>
        <begin position="392"/>
        <end position="412"/>
    </location>
</feature>
<dbReference type="Proteomes" id="UP000758603">
    <property type="component" value="Unassembled WGS sequence"/>
</dbReference>
<feature type="region of interest" description="Disordered" evidence="2">
    <location>
        <begin position="475"/>
        <end position="515"/>
    </location>
</feature>
<dbReference type="PANTHER" id="PTHR42023:SF1">
    <property type="entry name" value="BHLH DOMAIN-CONTAINING PROTEIN"/>
    <property type="match status" value="1"/>
</dbReference>
<feature type="compositionally biased region" description="Basic and acidic residues" evidence="2">
    <location>
        <begin position="200"/>
        <end position="231"/>
    </location>
</feature>
<name>A0A9P8ZTG9_9PEZI</name>
<dbReference type="OrthoDB" id="4507572at2759"/>
<evidence type="ECO:0000313" key="4">
    <source>
        <dbReference type="Proteomes" id="UP000758603"/>
    </source>
</evidence>
<organism evidence="3 4">
    <name type="scientific">Truncatella angustata</name>
    <dbReference type="NCBI Taxonomy" id="152316"/>
    <lineage>
        <taxon>Eukaryota</taxon>
        <taxon>Fungi</taxon>
        <taxon>Dikarya</taxon>
        <taxon>Ascomycota</taxon>
        <taxon>Pezizomycotina</taxon>
        <taxon>Sordariomycetes</taxon>
        <taxon>Xylariomycetidae</taxon>
        <taxon>Amphisphaeriales</taxon>
        <taxon>Sporocadaceae</taxon>
        <taxon>Truncatella</taxon>
    </lineage>
</organism>
<accession>A0A9P8ZTG9</accession>
<dbReference type="AlphaFoldDB" id="A0A9P8ZTG9"/>
<feature type="compositionally biased region" description="Polar residues" evidence="2">
    <location>
        <begin position="61"/>
        <end position="74"/>
    </location>
</feature>
<keyword evidence="1" id="KW-0175">Coiled coil</keyword>
<feature type="compositionally biased region" description="Polar residues" evidence="2">
    <location>
        <begin position="327"/>
        <end position="340"/>
    </location>
</feature>
<feature type="compositionally biased region" description="Polar residues" evidence="2">
    <location>
        <begin position="475"/>
        <end position="484"/>
    </location>
</feature>
<evidence type="ECO:0000256" key="1">
    <source>
        <dbReference type="SAM" id="Coils"/>
    </source>
</evidence>
<sequence>MPTMWDRLRTHKEHVPGPYGTRLKQKSQQDWEGTRSSSPFGYSVNIKGGPAPPRPPRELEYSTSSVGNSQTSAPAVQALRPPQAGHDSYRNSAYGDRPVSSVYSQPSPAAATFAAQQLRKDVYGDSNEISPPSSPDLPTSRNEPHSFDGGDVSPIEEPENHLFIMNEPRPNLPADQGYSNIPTMRRERRKNSAGAFQATRDQDPSKPPRPHGSDVRWDPRTGEPTATEKGRPSQVNPHQFVQGLSNARAPTGAPRATGQQPISPFGVRLKSAARNTGTHPQTEPAAKPEWRGASGRTALVEPVADNKTAAPLSIPRRSSKRAARSSGVLSPVSSTGSETVSPPPAQAASPTSGDARTALPSQRLLRTDTGADTPLSYPSPSISDDHSVLAITPQQSRPQQQVPTPSTLSEPTKTLFPPNEKAIRRKPAGGAGHNPQVSTSSSVYSQQPAPPSPGQVTAPSVDNWAQPASRFSVTTYATSYTGSPRPSVDDAPPLPTPPRQSAESPKPVLGNSVLDRKRPVVSGYEGSIRSQASLEPIKINMDSSYYTNTLPKTRPAGLSPIPHGNHSTLSVVSVSSVDKLLPLPPPEQSAKDRVTMLNAQIESLGNRRMNIDQAIKQMTQLMPTDHILASEAVIRKRESEKRKVEALKTELAEVRREEYELGLKLHRAYKRMDRNAEYEPTTLWVRRVTG</sequence>